<feature type="non-terminal residue" evidence="1">
    <location>
        <position position="1"/>
    </location>
</feature>
<dbReference type="Proteomes" id="UP000694892">
    <property type="component" value="Chromosome 1S"/>
</dbReference>
<dbReference type="EMBL" id="CM004467">
    <property type="protein sequence ID" value="OCT96890.1"/>
    <property type="molecule type" value="Genomic_DNA"/>
</dbReference>
<organism evidence="1 2">
    <name type="scientific">Xenopus laevis</name>
    <name type="common">African clawed frog</name>
    <dbReference type="NCBI Taxonomy" id="8355"/>
    <lineage>
        <taxon>Eukaryota</taxon>
        <taxon>Metazoa</taxon>
        <taxon>Chordata</taxon>
        <taxon>Craniata</taxon>
        <taxon>Vertebrata</taxon>
        <taxon>Euteleostomi</taxon>
        <taxon>Amphibia</taxon>
        <taxon>Batrachia</taxon>
        <taxon>Anura</taxon>
        <taxon>Pipoidea</taxon>
        <taxon>Pipidae</taxon>
        <taxon>Xenopodinae</taxon>
        <taxon>Xenopus</taxon>
        <taxon>Xenopus</taxon>
    </lineage>
</organism>
<evidence type="ECO:0000313" key="1">
    <source>
        <dbReference type="EMBL" id="OCT96890.1"/>
    </source>
</evidence>
<proteinExistence type="predicted"/>
<name>A0A974I0I4_XENLA</name>
<gene>
    <name evidence="1" type="ORF">XELAEV_18009107mg</name>
</gene>
<reference evidence="2" key="1">
    <citation type="journal article" date="2016" name="Nature">
        <title>Genome evolution in the allotetraploid frog Xenopus laevis.</title>
        <authorList>
            <person name="Session A.M."/>
            <person name="Uno Y."/>
            <person name="Kwon T."/>
            <person name="Chapman J.A."/>
            <person name="Toyoda A."/>
            <person name="Takahashi S."/>
            <person name="Fukui A."/>
            <person name="Hikosaka A."/>
            <person name="Suzuki A."/>
            <person name="Kondo M."/>
            <person name="van Heeringen S.J."/>
            <person name="Quigley I."/>
            <person name="Heinz S."/>
            <person name="Ogino H."/>
            <person name="Ochi H."/>
            <person name="Hellsten U."/>
            <person name="Lyons J.B."/>
            <person name="Simakov O."/>
            <person name="Putnam N."/>
            <person name="Stites J."/>
            <person name="Kuroki Y."/>
            <person name="Tanaka T."/>
            <person name="Michiue T."/>
            <person name="Watanabe M."/>
            <person name="Bogdanovic O."/>
            <person name="Lister R."/>
            <person name="Georgiou G."/>
            <person name="Paranjpe S.S."/>
            <person name="van Kruijsbergen I."/>
            <person name="Shu S."/>
            <person name="Carlson J."/>
            <person name="Kinoshita T."/>
            <person name="Ohta Y."/>
            <person name="Mawaribuchi S."/>
            <person name="Jenkins J."/>
            <person name="Grimwood J."/>
            <person name="Schmutz J."/>
            <person name="Mitros T."/>
            <person name="Mozaffari S.V."/>
            <person name="Suzuki Y."/>
            <person name="Haramoto Y."/>
            <person name="Yamamoto T.S."/>
            <person name="Takagi C."/>
            <person name="Heald R."/>
            <person name="Miller K."/>
            <person name="Haudenschild C."/>
            <person name="Kitzman J."/>
            <person name="Nakayama T."/>
            <person name="Izutsu Y."/>
            <person name="Robert J."/>
            <person name="Fortriede J."/>
            <person name="Burns K."/>
            <person name="Lotay V."/>
            <person name="Karimi K."/>
            <person name="Yasuoka Y."/>
            <person name="Dichmann D.S."/>
            <person name="Flajnik M.F."/>
            <person name="Houston D.W."/>
            <person name="Shendure J."/>
            <person name="DuPasquier L."/>
            <person name="Vize P.D."/>
            <person name="Zorn A.M."/>
            <person name="Ito M."/>
            <person name="Marcotte E.M."/>
            <person name="Wallingford J.B."/>
            <person name="Ito Y."/>
            <person name="Asashima M."/>
            <person name="Ueno N."/>
            <person name="Matsuda Y."/>
            <person name="Veenstra G.J."/>
            <person name="Fujiyama A."/>
            <person name="Harland R.M."/>
            <person name="Taira M."/>
            <person name="Rokhsar D.S."/>
        </authorList>
    </citation>
    <scope>NUCLEOTIDE SEQUENCE [LARGE SCALE GENOMIC DNA]</scope>
    <source>
        <strain evidence="2">J</strain>
    </source>
</reference>
<sequence length="91" mass="10012">KGTGNFGPVDHTHGYLPAFLSFLFLKTERMTRRLPRISTTMVKMRMAAKAVGTQGGRCSVSSSGKLKVPFRALPLTLMFQPIFSRVPLALS</sequence>
<protein>
    <submittedName>
        <fullName evidence="1">Uncharacterized protein</fullName>
    </submittedName>
</protein>
<evidence type="ECO:0000313" key="2">
    <source>
        <dbReference type="Proteomes" id="UP000694892"/>
    </source>
</evidence>
<dbReference type="AlphaFoldDB" id="A0A974I0I4"/>
<accession>A0A974I0I4</accession>